<evidence type="ECO:0000259" key="4">
    <source>
        <dbReference type="Pfam" id="PF12333"/>
    </source>
</evidence>
<dbReference type="RefSeq" id="XP_028027261.1">
    <property type="nucleotide sequence ID" value="XM_028171460.1"/>
</dbReference>
<dbReference type="AlphaFoldDB" id="A0A6J2JCS2"/>
<dbReference type="InterPro" id="IPR011989">
    <property type="entry name" value="ARM-like"/>
</dbReference>
<dbReference type="KEGG" id="bman:114240781"/>
<dbReference type="SUPFAM" id="SSF48371">
    <property type="entry name" value="ARM repeat"/>
    <property type="match status" value="1"/>
</dbReference>
<sequence length="642" mass="74518">MPQTGATRYQKFLKSEKAKTKLKAKKDLPKGTNVTKTNFKVKKIVIKEQLKKRTEKEALSIRKLNVKELITRLNHFNTNTRKDALDGLTELISAHPEILEKDLGLIIHGVSPMILNVEKIVRHESLKVLHLILSNLSVEKIDPFFDVMSTFLRSAMTHINSRIQEDSLLFLDILLLCAPMKMAKDFYRIIPNFLDMISKLHIDSKPGRTLTVNMESQITSVRWRSKVLHRLQDYLQKFVIHNKVLEFEKPITECTEVFDQTKLKYYPLFKPTYTSVCYLKMLSSKNSQEIVSVDEVEQLKGYIDNLMPLLFEIWLEVSPNMNKEKNIETVVSEDAASLLKHSLEIIFLLWDLIEHLNKKNPSSDIESSFCQKYKNLYTLHFVNAFPYVTNVRTKQNSDTSLENVITDSKLVLENLKICHLFILLNPKINLKLQNKDIVAILHYIEKTFNHNTKDEVNDAIIEIMHTIFSTEVSNWSKTCSVMDGLFRKIIWAYFNKNMSGSWKQKIFGVLCKVALNDKLSHFHANDAYEMWLKNLPDILLGSSVTEQTIDIIHKFAVQSNDKFNIVIKPKLSMIIENLPNIVSSEAANNPNMYYKLFSLFFWIRPWDNESLNVLEKQLLDSKYSDDHCKYIIDTLKSRTGST</sequence>
<dbReference type="Gene3D" id="1.25.10.10">
    <property type="entry name" value="Leucine-rich Repeat Variant"/>
    <property type="match status" value="1"/>
</dbReference>
<dbReference type="PANTHER" id="PTHR16056">
    <property type="entry name" value="REGULATOR OF MICROTUBULE DYNAMICS PROTEIN"/>
    <property type="match status" value="1"/>
</dbReference>
<comment type="similarity">
    <text evidence="2">Belongs to the IPI1/TEX10 family.</text>
</comment>
<comment type="subcellular location">
    <subcellularLocation>
        <location evidence="1">Nucleus</location>
    </subcellularLocation>
</comment>
<feature type="domain" description="Pre-rRNA-processing protein Ipi1 N-terminal" evidence="4">
    <location>
        <begin position="139"/>
        <end position="235"/>
    </location>
</feature>
<dbReference type="OrthoDB" id="361362at2759"/>
<dbReference type="GeneID" id="114240781"/>
<keyword evidence="3" id="KW-0539">Nucleus</keyword>
<protein>
    <submittedName>
        <fullName evidence="6">Testis-expressed protein 10</fullName>
    </submittedName>
</protein>
<evidence type="ECO:0000313" key="6">
    <source>
        <dbReference type="RefSeq" id="XP_028027261.1"/>
    </source>
</evidence>
<evidence type="ECO:0000256" key="2">
    <source>
        <dbReference type="ARBA" id="ARBA00006427"/>
    </source>
</evidence>
<proteinExistence type="inferred from homology"/>
<gene>
    <name evidence="6" type="primary">LOC114240781</name>
</gene>
<dbReference type="PANTHER" id="PTHR16056:SF2">
    <property type="entry name" value="TESTIS-EXPRESSED PROTEIN 10"/>
    <property type="match status" value="1"/>
</dbReference>
<dbReference type="GO" id="GO:0071339">
    <property type="term" value="C:MLL1 complex"/>
    <property type="evidence" value="ECO:0007669"/>
    <property type="project" value="TreeGrafter"/>
</dbReference>
<accession>A0A6J2JCS2</accession>
<reference evidence="6" key="1">
    <citation type="submission" date="2025-08" db="UniProtKB">
        <authorList>
            <consortium name="RefSeq"/>
        </authorList>
    </citation>
    <scope>IDENTIFICATION</scope>
    <source>
        <tissue evidence="6">Silk gland</tissue>
    </source>
</reference>
<dbReference type="InterPro" id="IPR016024">
    <property type="entry name" value="ARM-type_fold"/>
</dbReference>
<name>A0A6J2JCS2_BOMMA</name>
<keyword evidence="5" id="KW-1185">Reference proteome</keyword>
<dbReference type="InterPro" id="IPR024679">
    <property type="entry name" value="Ipi1_N"/>
</dbReference>
<dbReference type="Proteomes" id="UP000504629">
    <property type="component" value="Unplaced"/>
</dbReference>
<organism evidence="5 6">
    <name type="scientific">Bombyx mandarina</name>
    <name type="common">Wild silk moth</name>
    <name type="synonym">Wild silkworm</name>
    <dbReference type="NCBI Taxonomy" id="7092"/>
    <lineage>
        <taxon>Eukaryota</taxon>
        <taxon>Metazoa</taxon>
        <taxon>Ecdysozoa</taxon>
        <taxon>Arthropoda</taxon>
        <taxon>Hexapoda</taxon>
        <taxon>Insecta</taxon>
        <taxon>Pterygota</taxon>
        <taxon>Neoptera</taxon>
        <taxon>Endopterygota</taxon>
        <taxon>Lepidoptera</taxon>
        <taxon>Glossata</taxon>
        <taxon>Ditrysia</taxon>
        <taxon>Bombycoidea</taxon>
        <taxon>Bombycidae</taxon>
        <taxon>Bombycinae</taxon>
        <taxon>Bombyx</taxon>
    </lineage>
</organism>
<evidence type="ECO:0000256" key="3">
    <source>
        <dbReference type="ARBA" id="ARBA00023242"/>
    </source>
</evidence>
<dbReference type="Pfam" id="PF12333">
    <property type="entry name" value="Ipi1_N"/>
    <property type="match status" value="1"/>
</dbReference>
<evidence type="ECO:0000313" key="5">
    <source>
        <dbReference type="Proteomes" id="UP000504629"/>
    </source>
</evidence>
<evidence type="ECO:0000256" key="1">
    <source>
        <dbReference type="ARBA" id="ARBA00004123"/>
    </source>
</evidence>